<dbReference type="InterPro" id="IPR001584">
    <property type="entry name" value="Integrase_cat-core"/>
</dbReference>
<dbReference type="InterPro" id="IPR051917">
    <property type="entry name" value="Transposase-Integrase"/>
</dbReference>
<feature type="non-terminal residue" evidence="3">
    <location>
        <position position="347"/>
    </location>
</feature>
<dbReference type="Gene3D" id="1.10.10.60">
    <property type="entry name" value="Homeodomain-like"/>
    <property type="match status" value="1"/>
</dbReference>
<name>A0ABW2REU4_9BURK</name>
<dbReference type="PROSITE" id="PS50994">
    <property type="entry name" value="INTEGRASE"/>
    <property type="match status" value="1"/>
</dbReference>
<dbReference type="InterPro" id="IPR053392">
    <property type="entry name" value="Transposase_IS30-like"/>
</dbReference>
<dbReference type="Pfam" id="PF00665">
    <property type="entry name" value="rve"/>
    <property type="match status" value="1"/>
</dbReference>
<dbReference type="InterPro" id="IPR025246">
    <property type="entry name" value="IS30-like_HTH"/>
</dbReference>
<keyword evidence="4" id="KW-1185">Reference proteome</keyword>
<keyword evidence="1" id="KW-0233">DNA recombination</keyword>
<proteinExistence type="predicted"/>
<reference evidence="4" key="1">
    <citation type="journal article" date="2019" name="Int. J. Syst. Evol. Microbiol.">
        <title>The Global Catalogue of Microorganisms (GCM) 10K type strain sequencing project: providing services to taxonomists for standard genome sequencing and annotation.</title>
        <authorList>
            <consortium name="The Broad Institute Genomics Platform"/>
            <consortium name="The Broad Institute Genome Sequencing Center for Infectious Disease"/>
            <person name="Wu L."/>
            <person name="Ma J."/>
        </authorList>
    </citation>
    <scope>NUCLEOTIDE SEQUENCE [LARGE SCALE GENOMIC DNA]</scope>
    <source>
        <strain evidence="4">CCUG 54518</strain>
    </source>
</reference>
<comment type="caution">
    <text evidence="3">The sequence shown here is derived from an EMBL/GenBank/DDBJ whole genome shotgun (WGS) entry which is preliminary data.</text>
</comment>
<accession>A0ABW2REU4</accession>
<dbReference type="PANTHER" id="PTHR10948:SF23">
    <property type="entry name" value="TRANSPOSASE INSI FOR INSERTION SEQUENCE ELEMENT IS30A-RELATED"/>
    <property type="match status" value="1"/>
</dbReference>
<dbReference type="EMBL" id="JBHTBX010000036">
    <property type="protein sequence ID" value="MFC7436659.1"/>
    <property type="molecule type" value="Genomic_DNA"/>
</dbReference>
<protein>
    <submittedName>
        <fullName evidence="3">IS30 family transposase</fullName>
    </submittedName>
</protein>
<dbReference type="NCBIfam" id="NF033563">
    <property type="entry name" value="transpos_IS30"/>
    <property type="match status" value="1"/>
</dbReference>
<evidence type="ECO:0000256" key="1">
    <source>
        <dbReference type="ARBA" id="ARBA00023172"/>
    </source>
</evidence>
<dbReference type="InterPro" id="IPR012337">
    <property type="entry name" value="RNaseH-like_sf"/>
</dbReference>
<dbReference type="SUPFAM" id="SSF53098">
    <property type="entry name" value="Ribonuclease H-like"/>
    <property type="match status" value="1"/>
</dbReference>
<evidence type="ECO:0000313" key="3">
    <source>
        <dbReference type="EMBL" id="MFC7436659.1"/>
    </source>
</evidence>
<feature type="domain" description="Integrase catalytic" evidence="2">
    <location>
        <begin position="185"/>
        <end position="338"/>
    </location>
</feature>
<dbReference type="Proteomes" id="UP001596495">
    <property type="component" value="Unassembled WGS sequence"/>
</dbReference>
<evidence type="ECO:0000259" key="2">
    <source>
        <dbReference type="PROSITE" id="PS50994"/>
    </source>
</evidence>
<sequence>MGKHYEQLTAEERAAIMMMKADNCSARQIAVRLRRAPSTITRELKRFGAWPDRPASMAGAPAGYDARAASLRARRARFKCRKRSKLASDTVLFGVVHHFLAQGWSPSQIAGTLKLMWPDEPQRTVSHETIYTCIYAMPKGELRKDLIACLRRAKSKRMPRSRGEDRRGQMPDLLSIHVRPPEANDRAFPGHWEGDLIKGAGNRSAVGVLVERSSRLVMLIKLADATAASALEGFTAKLRSIAEPMRQTLTYDQGKEMARHAELTANTGVMVYFCDPHSPWQRASCENTNGLIRQYLPKGTDLSVHSQAQLDAIADLLNNRPRAVHGFYPPIVVYQAMLDKLNQPNSS</sequence>
<organism evidence="3 4">
    <name type="scientific">Hydrogenophaga bisanensis</name>
    <dbReference type="NCBI Taxonomy" id="439611"/>
    <lineage>
        <taxon>Bacteria</taxon>
        <taxon>Pseudomonadati</taxon>
        <taxon>Pseudomonadota</taxon>
        <taxon>Betaproteobacteria</taxon>
        <taxon>Burkholderiales</taxon>
        <taxon>Comamonadaceae</taxon>
        <taxon>Hydrogenophaga</taxon>
    </lineage>
</organism>
<evidence type="ECO:0000313" key="4">
    <source>
        <dbReference type="Proteomes" id="UP001596495"/>
    </source>
</evidence>
<dbReference type="Gene3D" id="3.30.420.10">
    <property type="entry name" value="Ribonuclease H-like superfamily/Ribonuclease H"/>
    <property type="match status" value="1"/>
</dbReference>
<gene>
    <name evidence="3" type="ORF">ACFQNJ_19325</name>
</gene>
<dbReference type="Pfam" id="PF13936">
    <property type="entry name" value="HTH_38"/>
    <property type="match status" value="1"/>
</dbReference>
<dbReference type="InterPro" id="IPR036397">
    <property type="entry name" value="RNaseH_sf"/>
</dbReference>
<dbReference type="PANTHER" id="PTHR10948">
    <property type="entry name" value="TRANSPOSASE"/>
    <property type="match status" value="1"/>
</dbReference>